<dbReference type="AlphaFoldDB" id="A0A919JHQ3"/>
<sequence length="330" mass="35400">MTAHLSEATRQLESAAEAALHAPSVFNTQPWRWRITGDTLELYADPDRQLAATDPEGRLLLLSCGTALHHARTALAAAGWSSTVERLPEPARPELLARVHLGPAVPADPEAQRMAAAISRRRTDRRAFGDQPVTDETLTRLRRFVEFEGAYLHVVPGDQVPALAISTERAAGAQQDDPAYREELARWTSRPQGSGDGVPPTTAVEPALRRVPIRDFAPEGNAGLTAGAGVDKGAAYVIVFGLTDQRVDLLRGGEALSALLLLATAEGLATAPLSEAVEVAWSRYALTGLLAGIGEPYIAVRLGYPLDREPLPPQARRAAAETIEIERDPS</sequence>
<reference evidence="1" key="1">
    <citation type="submission" date="2021-01" db="EMBL/GenBank/DDBJ databases">
        <title>Whole genome shotgun sequence of Actinoplanes nipponensis NBRC 14063.</title>
        <authorList>
            <person name="Komaki H."/>
            <person name="Tamura T."/>
        </authorList>
    </citation>
    <scope>NUCLEOTIDE SEQUENCE</scope>
    <source>
        <strain evidence="1">NBRC 14063</strain>
    </source>
</reference>
<comment type="caution">
    <text evidence="1">The sequence shown here is derived from an EMBL/GenBank/DDBJ whole genome shotgun (WGS) entry which is preliminary data.</text>
</comment>
<dbReference type="RefSeq" id="WP_203770702.1">
    <property type="nucleotide sequence ID" value="NZ_BAAAYJ010000017.1"/>
</dbReference>
<dbReference type="NCBIfam" id="NF047509">
    <property type="entry name" value="Rv3131_FMN_oxido"/>
    <property type="match status" value="1"/>
</dbReference>
<organism evidence="1 2">
    <name type="scientific">Actinoplanes nipponensis</name>
    <dbReference type="NCBI Taxonomy" id="135950"/>
    <lineage>
        <taxon>Bacteria</taxon>
        <taxon>Bacillati</taxon>
        <taxon>Actinomycetota</taxon>
        <taxon>Actinomycetes</taxon>
        <taxon>Micromonosporales</taxon>
        <taxon>Micromonosporaceae</taxon>
        <taxon>Actinoplanes</taxon>
    </lineage>
</organism>
<dbReference type="InterPro" id="IPR000415">
    <property type="entry name" value="Nitroreductase-like"/>
</dbReference>
<dbReference type="EMBL" id="BOMQ01000052">
    <property type="protein sequence ID" value="GIE50741.1"/>
    <property type="molecule type" value="Genomic_DNA"/>
</dbReference>
<evidence type="ECO:0000313" key="2">
    <source>
        <dbReference type="Proteomes" id="UP000647172"/>
    </source>
</evidence>
<dbReference type="PANTHER" id="PTHR23026">
    <property type="entry name" value="NADPH NITROREDUCTASE"/>
    <property type="match status" value="1"/>
</dbReference>
<evidence type="ECO:0000313" key="1">
    <source>
        <dbReference type="EMBL" id="GIE50741.1"/>
    </source>
</evidence>
<dbReference type="PANTHER" id="PTHR23026:SF123">
    <property type="entry name" value="NAD(P)H NITROREDUCTASE RV3131-RELATED"/>
    <property type="match status" value="1"/>
</dbReference>
<dbReference type="Proteomes" id="UP000647172">
    <property type="component" value="Unassembled WGS sequence"/>
</dbReference>
<dbReference type="Gene3D" id="3.40.109.10">
    <property type="entry name" value="NADH Oxidase"/>
    <property type="match status" value="1"/>
</dbReference>
<protein>
    <submittedName>
        <fullName evidence="1">NAD(P)H nitroreductase</fullName>
    </submittedName>
</protein>
<name>A0A919JHQ3_9ACTN</name>
<keyword evidence="2" id="KW-1185">Reference proteome</keyword>
<dbReference type="GO" id="GO:0016491">
    <property type="term" value="F:oxidoreductase activity"/>
    <property type="evidence" value="ECO:0007669"/>
    <property type="project" value="InterPro"/>
</dbReference>
<dbReference type="InterPro" id="IPR050627">
    <property type="entry name" value="Nitroreductase/BluB"/>
</dbReference>
<accession>A0A919JHQ3</accession>
<gene>
    <name evidence="1" type="ORF">Ani05nite_42750</name>
</gene>
<proteinExistence type="predicted"/>
<dbReference type="SUPFAM" id="SSF55469">
    <property type="entry name" value="FMN-dependent nitroreductase-like"/>
    <property type="match status" value="2"/>
</dbReference>